<dbReference type="InterPro" id="IPR039424">
    <property type="entry name" value="SBP_5"/>
</dbReference>
<dbReference type="GO" id="GO:1904680">
    <property type="term" value="F:peptide transmembrane transporter activity"/>
    <property type="evidence" value="ECO:0007669"/>
    <property type="project" value="TreeGrafter"/>
</dbReference>
<feature type="domain" description="Solute-binding protein family 5" evidence="5">
    <location>
        <begin position="92"/>
        <end position="433"/>
    </location>
</feature>
<dbReference type="GO" id="GO:0030288">
    <property type="term" value="C:outer membrane-bounded periplasmic space"/>
    <property type="evidence" value="ECO:0007669"/>
    <property type="project" value="TreeGrafter"/>
</dbReference>
<organism evidence="6 7">
    <name type="scientific">Haemophilus haemolyticus</name>
    <dbReference type="NCBI Taxonomy" id="726"/>
    <lineage>
        <taxon>Bacteria</taxon>
        <taxon>Pseudomonadati</taxon>
        <taxon>Pseudomonadota</taxon>
        <taxon>Gammaproteobacteria</taxon>
        <taxon>Pasteurellales</taxon>
        <taxon>Pasteurellaceae</taxon>
        <taxon>Haemophilus</taxon>
    </lineage>
</organism>
<proteinExistence type="inferred from homology"/>
<comment type="caution">
    <text evidence="6">The sequence shown here is derived from an EMBL/GenBank/DDBJ whole genome shotgun (WGS) entry which is preliminary data.</text>
</comment>
<dbReference type="OrthoDB" id="9801912at2"/>
<dbReference type="AlphaFoldDB" id="A0A1B8PG64"/>
<dbReference type="Gene3D" id="3.40.190.10">
    <property type="entry name" value="Periplasmic binding protein-like II"/>
    <property type="match status" value="1"/>
</dbReference>
<accession>A0A1B8PG64</accession>
<evidence type="ECO:0000256" key="3">
    <source>
        <dbReference type="ARBA" id="ARBA00022448"/>
    </source>
</evidence>
<dbReference type="PANTHER" id="PTHR30290">
    <property type="entry name" value="PERIPLASMIC BINDING COMPONENT OF ABC TRANSPORTER"/>
    <property type="match status" value="1"/>
</dbReference>
<reference evidence="6 7" key="1">
    <citation type="submission" date="2016-06" db="EMBL/GenBank/DDBJ databases">
        <title>Draft genome of Haemophilus haemolyticus CCUG 24149.</title>
        <authorList>
            <person name="Engstrom-Jakobsson H."/>
            <person name="Salva-Serra F."/>
            <person name="Thorell K."/>
            <person name="Gonzales-Siles L."/>
            <person name="Karlsson R."/>
            <person name="Boulund F."/>
            <person name="Engstrand L."/>
            <person name="Kristiansson E."/>
            <person name="Moore E."/>
        </authorList>
    </citation>
    <scope>NUCLEOTIDE SEQUENCE [LARGE SCALE GENOMIC DNA]</scope>
    <source>
        <strain evidence="6 7">CCUG 24149</strain>
    </source>
</reference>
<dbReference type="Pfam" id="PF00496">
    <property type="entry name" value="SBP_bac_5"/>
    <property type="match status" value="1"/>
</dbReference>
<dbReference type="Gene3D" id="3.10.105.10">
    <property type="entry name" value="Dipeptide-binding Protein, Domain 3"/>
    <property type="match status" value="1"/>
</dbReference>
<dbReference type="InterPro" id="IPR000914">
    <property type="entry name" value="SBP_5_dom"/>
</dbReference>
<comment type="subcellular location">
    <subcellularLocation>
        <location evidence="1">Cell envelope</location>
    </subcellularLocation>
</comment>
<dbReference type="PIRSF" id="PIRSF002741">
    <property type="entry name" value="MppA"/>
    <property type="match status" value="1"/>
</dbReference>
<dbReference type="Gene3D" id="3.90.76.10">
    <property type="entry name" value="Dipeptide-binding Protein, Domain 1"/>
    <property type="match status" value="1"/>
</dbReference>
<evidence type="ECO:0000256" key="4">
    <source>
        <dbReference type="ARBA" id="ARBA00022729"/>
    </source>
</evidence>
<evidence type="ECO:0000313" key="7">
    <source>
        <dbReference type="Proteomes" id="UP000092611"/>
    </source>
</evidence>
<evidence type="ECO:0000259" key="5">
    <source>
        <dbReference type="Pfam" id="PF00496"/>
    </source>
</evidence>
<dbReference type="InterPro" id="IPR030678">
    <property type="entry name" value="Peptide/Ni-bd"/>
</dbReference>
<dbReference type="GO" id="GO:0043190">
    <property type="term" value="C:ATP-binding cassette (ABC) transporter complex"/>
    <property type="evidence" value="ECO:0007669"/>
    <property type="project" value="InterPro"/>
</dbReference>
<gene>
    <name evidence="6" type="ORF">A9Z62_07500</name>
</gene>
<evidence type="ECO:0000256" key="1">
    <source>
        <dbReference type="ARBA" id="ARBA00004196"/>
    </source>
</evidence>
<dbReference type="PANTHER" id="PTHR30290:SF10">
    <property type="entry name" value="PERIPLASMIC OLIGOPEPTIDE-BINDING PROTEIN-RELATED"/>
    <property type="match status" value="1"/>
</dbReference>
<dbReference type="FunFam" id="3.90.76.10:FF:000001">
    <property type="entry name" value="Oligopeptide ABC transporter substrate-binding protein"/>
    <property type="match status" value="1"/>
</dbReference>
<evidence type="ECO:0000313" key="6">
    <source>
        <dbReference type="EMBL" id="OBX47763.1"/>
    </source>
</evidence>
<keyword evidence="3" id="KW-0813">Transport</keyword>
<dbReference type="EMBL" id="LZDL01000007">
    <property type="protein sequence ID" value="OBX47763.1"/>
    <property type="molecule type" value="Genomic_DNA"/>
</dbReference>
<dbReference type="RefSeq" id="WP_065245965.1">
    <property type="nucleotide sequence ID" value="NZ_LZDL01000007.1"/>
</dbReference>
<dbReference type="Proteomes" id="UP000092611">
    <property type="component" value="Unassembled WGS sequence"/>
</dbReference>
<keyword evidence="4" id="KW-0732">Signal</keyword>
<dbReference type="SUPFAM" id="SSF53850">
    <property type="entry name" value="Periplasmic binding protein-like II"/>
    <property type="match status" value="1"/>
</dbReference>
<name>A0A1B8PG64_HAEHA</name>
<dbReference type="CDD" id="cd08504">
    <property type="entry name" value="PBP2_OppA"/>
    <property type="match status" value="1"/>
</dbReference>
<dbReference type="GO" id="GO:0015833">
    <property type="term" value="P:peptide transport"/>
    <property type="evidence" value="ECO:0007669"/>
    <property type="project" value="TreeGrafter"/>
</dbReference>
<sequence>MNNFLALCQRSAVIFSIIFMVVACDKLDNPKPVSLQVETPKNTQLESNRVELKRGVYGDLTLQSWQAQNEEQTQLLRDLFEGLTAYDAQGNLVPAVAESWQTKDNKTWVFTLRENAKWSNGEAVTASDFVQSWQALSQSESLLKNYLAFMNLKNAKSVLEKTLAVGSLGLFAENDRTLRIELDKASPYLPSMLAHVSLLPRYTKAIETFISNGAYQLQSQVENQYVLTANPYYWAKEKVIFQQVKYQKIVADADLSDFDVVINPQKTVQNIQDYPQLCTYFYEFNLADPMLQKSAVRKAIVSMVSTKNLVADITHLHPSNTFLPKSMLGEQESVWEPVVAEQLLSQNQISETHPLKLRIRYDDSSLNQTIATRLNRQLSQSDLLRVENQGMSWQELQTARTKGNFQLIRSGWCADFNDPIAFLNLFYSKSPDNKNGYKNAEFDRLFEAAMTTTSEKVRLENYAKLKGIVQQEYLVLPIFQYSMPVYLAPSIMGAQVNSVGTIYSKDLWRKVKN</sequence>
<protein>
    <recommendedName>
        <fullName evidence="5">Solute-binding protein family 5 domain-containing protein</fullName>
    </recommendedName>
</protein>
<comment type="similarity">
    <text evidence="2">Belongs to the bacterial solute-binding protein 5 family.</text>
</comment>
<dbReference type="PROSITE" id="PS01040">
    <property type="entry name" value="SBP_BACTERIAL_5"/>
    <property type="match status" value="1"/>
</dbReference>
<evidence type="ECO:0000256" key="2">
    <source>
        <dbReference type="ARBA" id="ARBA00005695"/>
    </source>
</evidence>
<dbReference type="InterPro" id="IPR023765">
    <property type="entry name" value="SBP_5_CS"/>
</dbReference>